<dbReference type="GO" id="GO:0016747">
    <property type="term" value="F:acyltransferase activity, transferring groups other than amino-acyl groups"/>
    <property type="evidence" value="ECO:0007669"/>
    <property type="project" value="InterPro"/>
</dbReference>
<sequence length="164" mass="18830">MIFRKAVIEDVFEIDKIIEDAKLRLKEMGIDQWQNGYPNRESTVSDISNETLYVLCDDHHIVAITTVIKTLEPCYRSIDGAWGSEGDYLTLHRVATAQNRVNNGVGTHLFEAIQSLYPNTTIRIDTHRENLPMKRLLEKCGFVYRGIILLEDGAPRDAFDWIPH</sequence>
<evidence type="ECO:0000313" key="2">
    <source>
        <dbReference type="EMBL" id="AMC94381.1"/>
    </source>
</evidence>
<evidence type="ECO:0000313" key="3">
    <source>
        <dbReference type="Proteomes" id="UP000063781"/>
    </source>
</evidence>
<accession>A0A109UHL3</accession>
<dbReference type="Proteomes" id="UP000063781">
    <property type="component" value="Chromosome"/>
</dbReference>
<dbReference type="KEGG" id="erl:AOC36_10475"/>
<feature type="domain" description="N-acetyltransferase" evidence="1">
    <location>
        <begin position="1"/>
        <end position="164"/>
    </location>
</feature>
<keyword evidence="3" id="KW-1185">Reference proteome</keyword>
<dbReference type="Pfam" id="PF00583">
    <property type="entry name" value="Acetyltransf_1"/>
    <property type="match status" value="1"/>
</dbReference>
<evidence type="ECO:0000259" key="1">
    <source>
        <dbReference type="PROSITE" id="PS51186"/>
    </source>
</evidence>
<dbReference type="InterPro" id="IPR000182">
    <property type="entry name" value="GNAT_dom"/>
</dbReference>
<dbReference type="Gene3D" id="3.40.630.30">
    <property type="match status" value="1"/>
</dbReference>
<dbReference type="AlphaFoldDB" id="A0A109UHL3"/>
<reference evidence="2 3" key="1">
    <citation type="submission" date="2015-10" db="EMBL/GenBank/DDBJ databases">
        <title>Erysipelothrix larvae sp. LV19 isolated from the larval gut of the rhinoceros beetle, Trypoxylus dichotomus.</title>
        <authorList>
            <person name="Lim S."/>
            <person name="Kim B.-C."/>
        </authorList>
    </citation>
    <scope>NUCLEOTIDE SEQUENCE [LARGE SCALE GENOMIC DNA]</scope>
    <source>
        <strain evidence="2 3">LV19</strain>
    </source>
</reference>
<dbReference type="OrthoDB" id="9796381at2"/>
<name>A0A109UHL3_9FIRM</name>
<dbReference type="STRING" id="1514105.AOC36_10475"/>
<protein>
    <recommendedName>
        <fullName evidence="1">N-acetyltransferase domain-containing protein</fullName>
    </recommendedName>
</protein>
<dbReference type="EMBL" id="CP013213">
    <property type="protein sequence ID" value="AMC94381.1"/>
    <property type="molecule type" value="Genomic_DNA"/>
</dbReference>
<dbReference type="InterPro" id="IPR016181">
    <property type="entry name" value="Acyl_CoA_acyltransferase"/>
</dbReference>
<dbReference type="RefSeq" id="WP_067634051.1">
    <property type="nucleotide sequence ID" value="NZ_CP013213.1"/>
</dbReference>
<organism evidence="2 3">
    <name type="scientific">Erysipelothrix larvae</name>
    <dbReference type="NCBI Taxonomy" id="1514105"/>
    <lineage>
        <taxon>Bacteria</taxon>
        <taxon>Bacillati</taxon>
        <taxon>Bacillota</taxon>
        <taxon>Erysipelotrichia</taxon>
        <taxon>Erysipelotrichales</taxon>
        <taxon>Erysipelotrichaceae</taxon>
        <taxon>Erysipelothrix</taxon>
    </lineage>
</organism>
<gene>
    <name evidence="2" type="ORF">AOC36_10475</name>
</gene>
<dbReference type="PROSITE" id="PS51186">
    <property type="entry name" value="GNAT"/>
    <property type="match status" value="1"/>
</dbReference>
<dbReference type="SUPFAM" id="SSF55729">
    <property type="entry name" value="Acyl-CoA N-acyltransferases (Nat)"/>
    <property type="match status" value="1"/>
</dbReference>
<proteinExistence type="predicted"/>